<dbReference type="Proteomes" id="UP000292855">
    <property type="component" value="Unassembled WGS sequence"/>
</dbReference>
<sequence length="65" mass="7386">MKTSMFNNMPGGEQVRVLYTSIFIGCTQHCRATYLKSSKNYAYNQEENKQATGGQKLKNPTNHQV</sequence>
<evidence type="ECO:0000313" key="3">
    <source>
        <dbReference type="Proteomes" id="UP000292855"/>
    </source>
</evidence>
<accession>A0A4V2DBJ4</accession>
<keyword evidence="3" id="KW-1185">Reference proteome</keyword>
<evidence type="ECO:0000256" key="1">
    <source>
        <dbReference type="SAM" id="MobiDB-lite"/>
    </source>
</evidence>
<comment type="caution">
    <text evidence="2">The sequence shown here is derived from an EMBL/GenBank/DDBJ whole genome shotgun (WGS) entry which is preliminary data.</text>
</comment>
<proteinExistence type="predicted"/>
<name>A0A4V2DBJ4_9SPHI</name>
<protein>
    <submittedName>
        <fullName evidence="2">Uncharacterized protein</fullName>
    </submittedName>
</protein>
<feature type="region of interest" description="Disordered" evidence="1">
    <location>
        <begin position="46"/>
        <end position="65"/>
    </location>
</feature>
<dbReference type="AlphaFoldDB" id="A0A4V2DBJ4"/>
<evidence type="ECO:0000313" key="2">
    <source>
        <dbReference type="EMBL" id="RZF58198.1"/>
    </source>
</evidence>
<organism evidence="2 3">
    <name type="scientific">Sphingobacterium corticibacterium</name>
    <dbReference type="NCBI Taxonomy" id="2484746"/>
    <lineage>
        <taxon>Bacteria</taxon>
        <taxon>Pseudomonadati</taxon>
        <taxon>Bacteroidota</taxon>
        <taxon>Sphingobacteriia</taxon>
        <taxon>Sphingobacteriales</taxon>
        <taxon>Sphingobacteriaceae</taxon>
        <taxon>Sphingobacterium</taxon>
    </lineage>
</organism>
<dbReference type="EMBL" id="SGIT01000005">
    <property type="protein sequence ID" value="RZF58198.1"/>
    <property type="molecule type" value="Genomic_DNA"/>
</dbReference>
<dbReference type="RefSeq" id="WP_130143298.1">
    <property type="nucleotide sequence ID" value="NZ_SGIT01000005.1"/>
</dbReference>
<gene>
    <name evidence="2" type="ORF">EWE74_19290</name>
</gene>
<reference evidence="2 3" key="1">
    <citation type="submission" date="2019-02" db="EMBL/GenBank/DDBJ databases">
        <authorList>
            <person name="Li Y."/>
        </authorList>
    </citation>
    <scope>NUCLEOTIDE SEQUENCE [LARGE SCALE GENOMIC DNA]</scope>
    <source>
        <strain evidence="2 3">30C10-4-7</strain>
    </source>
</reference>